<dbReference type="STRING" id="74649.A0A2P6RPT3"/>
<keyword evidence="3" id="KW-1185">Reference proteome</keyword>
<evidence type="ECO:0000256" key="1">
    <source>
        <dbReference type="SAM" id="MobiDB-lite"/>
    </source>
</evidence>
<name>A0A2P6RPT3_ROSCH</name>
<dbReference type="AlphaFoldDB" id="A0A2P6RPT3"/>
<organism evidence="2 3">
    <name type="scientific">Rosa chinensis</name>
    <name type="common">China rose</name>
    <dbReference type="NCBI Taxonomy" id="74649"/>
    <lineage>
        <taxon>Eukaryota</taxon>
        <taxon>Viridiplantae</taxon>
        <taxon>Streptophyta</taxon>
        <taxon>Embryophyta</taxon>
        <taxon>Tracheophyta</taxon>
        <taxon>Spermatophyta</taxon>
        <taxon>Magnoliopsida</taxon>
        <taxon>eudicotyledons</taxon>
        <taxon>Gunneridae</taxon>
        <taxon>Pentapetalae</taxon>
        <taxon>rosids</taxon>
        <taxon>fabids</taxon>
        <taxon>Rosales</taxon>
        <taxon>Rosaceae</taxon>
        <taxon>Rosoideae</taxon>
        <taxon>Rosoideae incertae sedis</taxon>
        <taxon>Rosa</taxon>
    </lineage>
</organism>
<protein>
    <submittedName>
        <fullName evidence="2">Uncharacterized protein</fullName>
    </submittedName>
</protein>
<dbReference type="Gramene" id="PRQ48452">
    <property type="protein sequence ID" value="PRQ48452"/>
    <property type="gene ID" value="RchiOBHm_Chr2g0110911"/>
</dbReference>
<dbReference type="EMBL" id="PDCK01000040">
    <property type="protein sequence ID" value="PRQ48452.1"/>
    <property type="molecule type" value="Genomic_DNA"/>
</dbReference>
<evidence type="ECO:0000313" key="3">
    <source>
        <dbReference type="Proteomes" id="UP000238479"/>
    </source>
</evidence>
<reference evidence="2 3" key="1">
    <citation type="journal article" date="2018" name="Nat. Genet.">
        <title>The Rosa genome provides new insights in the design of modern roses.</title>
        <authorList>
            <person name="Bendahmane M."/>
        </authorList>
    </citation>
    <scope>NUCLEOTIDE SEQUENCE [LARGE SCALE GENOMIC DNA]</scope>
    <source>
        <strain evidence="3">cv. Old Blush</strain>
    </source>
</reference>
<dbReference type="Proteomes" id="UP000238479">
    <property type="component" value="Chromosome 2"/>
</dbReference>
<feature type="compositionally biased region" description="Pro residues" evidence="1">
    <location>
        <begin position="78"/>
        <end position="95"/>
    </location>
</feature>
<proteinExistence type="predicted"/>
<accession>A0A2P6RPT3</accession>
<feature type="region of interest" description="Disordered" evidence="1">
    <location>
        <begin position="70"/>
        <end position="102"/>
    </location>
</feature>
<gene>
    <name evidence="2" type="ORF">RchiOBHm_Chr2g0110911</name>
</gene>
<sequence>MINRSAGFKFSEKHPFAANQRTISFIYTLWCTFLSSPYIYHSESDTVPLQPSSQSDINEIKNQINASIQSSPATVLPAKPPSPIAPPSPSPPPPSSNLTSPTDPSLLFQAQAAAVCSRPPRVPSAANNNGPINIAASGFGIPSRGLVSYCHQFEARRLPNPYCVDPEKALRDWGLCGPFFFIVFLGPTLSWSASVKKGFEEELLEKEVTKAAESLSSRTLNPTNPTHPFLQNALNSSVFHSKTGVSFLSVLAGTQRFLGFGLIPLLWQSLILKEKDV</sequence>
<comment type="caution">
    <text evidence="2">The sequence shown here is derived from an EMBL/GenBank/DDBJ whole genome shotgun (WGS) entry which is preliminary data.</text>
</comment>
<evidence type="ECO:0000313" key="2">
    <source>
        <dbReference type="EMBL" id="PRQ48452.1"/>
    </source>
</evidence>